<dbReference type="Gene3D" id="3.10.10.10">
    <property type="entry name" value="HIV Type 1 Reverse Transcriptase, subunit A, domain 1"/>
    <property type="match status" value="2"/>
</dbReference>
<dbReference type="CDD" id="cd01647">
    <property type="entry name" value="RT_LTR"/>
    <property type="match status" value="1"/>
</dbReference>
<feature type="non-terminal residue" evidence="5">
    <location>
        <position position="1"/>
    </location>
</feature>
<feature type="compositionally biased region" description="Basic and acidic residues" evidence="2">
    <location>
        <begin position="525"/>
        <end position="534"/>
    </location>
</feature>
<feature type="region of interest" description="Disordered" evidence="2">
    <location>
        <begin position="829"/>
        <end position="855"/>
    </location>
</feature>
<accession>A0A0J7KJD4</accession>
<keyword evidence="1" id="KW-0511">Multifunctional enzyme</keyword>
<feature type="region of interest" description="Disordered" evidence="2">
    <location>
        <begin position="111"/>
        <end position="147"/>
    </location>
</feature>
<dbReference type="GO" id="GO:0071897">
    <property type="term" value="P:DNA biosynthetic process"/>
    <property type="evidence" value="ECO:0007669"/>
    <property type="project" value="UniProtKB-ARBA"/>
</dbReference>
<dbReference type="STRING" id="67767.A0A0J7KJD4"/>
<evidence type="ECO:0000259" key="3">
    <source>
        <dbReference type="Pfam" id="PF00078"/>
    </source>
</evidence>
<dbReference type="InterPro" id="IPR050951">
    <property type="entry name" value="Retrovirus_Pol_polyprotein"/>
</dbReference>
<feature type="compositionally biased region" description="Polar residues" evidence="2">
    <location>
        <begin position="498"/>
        <end position="510"/>
    </location>
</feature>
<dbReference type="PANTHER" id="PTHR37984:SF5">
    <property type="entry name" value="PROTEIN NYNRIN-LIKE"/>
    <property type="match status" value="1"/>
</dbReference>
<name>A0A0J7KJD4_LASNI</name>
<sequence>LDPVDPFTQPYDVIVQKLEEFYEPAPLEVAENYRFYQRKQSERESVQQYVAALHKLSIHCKFGDYLKTALRNQFVFGLLNKKTQARLLEKKDLDFDEAVKIAITMELSEKSSQQMKSASSNPTGIDYLKAGKKPPRKNTSDKRSKFEARKYTAHSSNFNTNSDVKTNVKCFRCGKPLSYEIGAVVTVVSEQDIQQIVPAIKDVQAKLRLKPGATPVFVQARPVPFKLLQLVEQELDNLKSAGIIEKVTTSKWATPIVPILKRNGKIRVCGDYKVTVNPQLLVYDHPFPTIDELFSKLANGNKFSKLDLEQAYLQLEIAPEDRELLKISTCKGFYKVNRLMYGIASGPTIWQREIENILQGIPGVAIFFDDIIITGKTDAIHLSRLEELDPVDPFTQPYDVIVQKLEEFYEPAPLEVAENYRFYQRKQSERESVQQYVAALHKLSIHCKFGDYLKTALRNQFVFGLLNKKTQARLLEKKDLDFDEAVKIAITMELSEKSSQQMKSASSNPTGIDYLKAGKKPPRKNTSDKRSKFEARKYTAHSSNFNTNSDVKTNVKCFRCGKPLSYEIGAVVTVVSEQDIQQIVPAIKDVQAKLRLKPGATPVFVQARPVPFKLLQLVEQELDNLKSAGIIEKVTTSKWATPIVPILKRNGKIRVCGDYKVTVNPQLLVYDHPFPTIDELFSKLANGNKFSKLDLEQAYLQLEIAPEDRELLKISTCKGFYKVNRLITILRPLNALLRKDTPFIWSKECEAAFCQAKEAFISNRVLVYFNPRLPLVLATDVSSYGVGAVLSHRYPDGPKRMIQFALQIFSETQQTCEVEQDNIPQLENVQQPQANVQIDAPASPQEEQNREAEPI</sequence>
<dbReference type="Pfam" id="PF17919">
    <property type="entry name" value="RT_RNaseH_2"/>
    <property type="match status" value="1"/>
</dbReference>
<evidence type="ECO:0000313" key="6">
    <source>
        <dbReference type="Proteomes" id="UP000036403"/>
    </source>
</evidence>
<dbReference type="InterPro" id="IPR043128">
    <property type="entry name" value="Rev_trsase/Diguanyl_cyclase"/>
</dbReference>
<reference evidence="5 6" key="1">
    <citation type="submission" date="2015-04" db="EMBL/GenBank/DDBJ databases">
        <title>Lasius niger genome sequencing.</title>
        <authorList>
            <person name="Konorov E.A."/>
            <person name="Nikitin M.A."/>
            <person name="Kirill M.V."/>
            <person name="Chang P."/>
        </authorList>
    </citation>
    <scope>NUCLEOTIDE SEQUENCE [LARGE SCALE GENOMIC DNA]</scope>
    <source>
        <tissue evidence="5">Whole</tissue>
    </source>
</reference>
<dbReference type="InterPro" id="IPR043502">
    <property type="entry name" value="DNA/RNA_pol_sf"/>
</dbReference>
<dbReference type="AlphaFoldDB" id="A0A0J7KJD4"/>
<proteinExistence type="predicted"/>
<dbReference type="InterPro" id="IPR000477">
    <property type="entry name" value="RT_dom"/>
</dbReference>
<dbReference type="PaxDb" id="67767-A0A0J7KJD4"/>
<feature type="compositionally biased region" description="Polar residues" evidence="2">
    <location>
        <begin position="111"/>
        <end position="123"/>
    </location>
</feature>
<keyword evidence="6" id="KW-1185">Reference proteome</keyword>
<dbReference type="Gene3D" id="3.30.70.270">
    <property type="match status" value="2"/>
</dbReference>
<gene>
    <name evidence="5" type="ORF">RF55_9889</name>
</gene>
<evidence type="ECO:0000259" key="4">
    <source>
        <dbReference type="Pfam" id="PF17919"/>
    </source>
</evidence>
<dbReference type="InterPro" id="IPR041577">
    <property type="entry name" value="RT_RNaseH_2"/>
</dbReference>
<feature type="region of interest" description="Disordered" evidence="2">
    <location>
        <begin position="498"/>
        <end position="534"/>
    </location>
</feature>
<feature type="compositionally biased region" description="Basic and acidic residues" evidence="2">
    <location>
        <begin position="138"/>
        <end position="147"/>
    </location>
</feature>
<evidence type="ECO:0000313" key="5">
    <source>
        <dbReference type="EMBL" id="KMQ90367.1"/>
    </source>
</evidence>
<comment type="caution">
    <text evidence="5">The sequence shown here is derived from an EMBL/GenBank/DDBJ whole genome shotgun (WGS) entry which is preliminary data.</text>
</comment>
<dbReference type="Pfam" id="PF00078">
    <property type="entry name" value="RVT_1"/>
    <property type="match status" value="1"/>
</dbReference>
<organism evidence="5 6">
    <name type="scientific">Lasius niger</name>
    <name type="common">Black garden ant</name>
    <dbReference type="NCBI Taxonomy" id="67767"/>
    <lineage>
        <taxon>Eukaryota</taxon>
        <taxon>Metazoa</taxon>
        <taxon>Ecdysozoa</taxon>
        <taxon>Arthropoda</taxon>
        <taxon>Hexapoda</taxon>
        <taxon>Insecta</taxon>
        <taxon>Pterygota</taxon>
        <taxon>Neoptera</taxon>
        <taxon>Endopterygota</taxon>
        <taxon>Hymenoptera</taxon>
        <taxon>Apocrita</taxon>
        <taxon>Aculeata</taxon>
        <taxon>Formicoidea</taxon>
        <taxon>Formicidae</taxon>
        <taxon>Formicinae</taxon>
        <taxon>Lasius</taxon>
        <taxon>Lasius</taxon>
    </lineage>
</organism>
<dbReference type="Proteomes" id="UP000036403">
    <property type="component" value="Unassembled WGS sequence"/>
</dbReference>
<dbReference type="PANTHER" id="PTHR37984">
    <property type="entry name" value="PROTEIN CBG26694"/>
    <property type="match status" value="1"/>
</dbReference>
<dbReference type="SUPFAM" id="SSF56672">
    <property type="entry name" value="DNA/RNA polymerases"/>
    <property type="match status" value="2"/>
</dbReference>
<protein>
    <submittedName>
        <fullName evidence="5">Uncharacterized protein</fullName>
    </submittedName>
</protein>
<feature type="domain" description="Reverse transcriptase/retrotransposon-derived protein RNase H-like" evidence="4">
    <location>
        <begin position="745"/>
        <end position="816"/>
    </location>
</feature>
<evidence type="ECO:0000256" key="1">
    <source>
        <dbReference type="ARBA" id="ARBA00023268"/>
    </source>
</evidence>
<dbReference type="OrthoDB" id="10058156at2759"/>
<feature type="domain" description="Reverse transcriptase" evidence="3">
    <location>
        <begin position="260"/>
        <end position="388"/>
    </location>
</feature>
<dbReference type="EMBL" id="LBMM01006739">
    <property type="protein sequence ID" value="KMQ90367.1"/>
    <property type="molecule type" value="Genomic_DNA"/>
</dbReference>
<evidence type="ECO:0000256" key="2">
    <source>
        <dbReference type="SAM" id="MobiDB-lite"/>
    </source>
</evidence>